<dbReference type="Pfam" id="PF12789">
    <property type="entry name" value="PTR"/>
    <property type="match status" value="1"/>
</dbReference>
<gene>
    <name evidence="1" type="ORF">WDS16_09540</name>
</gene>
<dbReference type="RefSeq" id="WP_338892284.1">
    <property type="nucleotide sequence ID" value="NZ_CP147846.1"/>
</dbReference>
<reference evidence="1 2" key="1">
    <citation type="submission" date="2024-03" db="EMBL/GenBank/DDBJ databases">
        <title>Natural products discovery in diverse microorganisms through a two-stage MS feature dereplication strategy.</title>
        <authorList>
            <person name="Zhang R."/>
        </authorList>
    </citation>
    <scope>NUCLEOTIDE SEQUENCE [LARGE SCALE GENOMIC DNA]</scope>
    <source>
        <strain evidence="1 2">18930</strain>
    </source>
</reference>
<evidence type="ECO:0000313" key="1">
    <source>
        <dbReference type="EMBL" id="WXG70708.1"/>
    </source>
</evidence>
<protein>
    <submittedName>
        <fullName evidence="1">Uncharacterized protein</fullName>
    </submittedName>
</protein>
<dbReference type="SUPFAM" id="SSF69349">
    <property type="entry name" value="Phage fibre proteins"/>
    <property type="match status" value="1"/>
</dbReference>
<name>A0ABZ2PS48_9NOCA</name>
<keyword evidence="2" id="KW-1185">Reference proteome</keyword>
<sequence length="167" mass="17354">MALVDDINALPDAVTEGQSGHRTYHGTIHQGLKNHESRLTAEEARSYSWSQITGKPSTFAPSAHTHTIADITSLQTTLDGKANTSHTHSIANVTSLQAALDAKALDSAAVHKTGNETVDGVKTFTTSPRLTTSSTSGYVWSATGTDGSGSWVSPSTAGVACQVDGTT</sequence>
<accession>A0ABZ2PS48</accession>
<evidence type="ECO:0000313" key="2">
    <source>
        <dbReference type="Proteomes" id="UP001432000"/>
    </source>
</evidence>
<organism evidence="1 2">
    <name type="scientific">Rhodococcus sovatensis</name>
    <dbReference type="NCBI Taxonomy" id="1805840"/>
    <lineage>
        <taxon>Bacteria</taxon>
        <taxon>Bacillati</taxon>
        <taxon>Actinomycetota</taxon>
        <taxon>Actinomycetes</taxon>
        <taxon>Mycobacteriales</taxon>
        <taxon>Nocardiaceae</taxon>
        <taxon>Rhodococcus</taxon>
    </lineage>
</organism>
<dbReference type="Proteomes" id="UP001432000">
    <property type="component" value="Chromosome"/>
</dbReference>
<dbReference type="Gene3D" id="6.10.140.2190">
    <property type="match status" value="1"/>
</dbReference>
<dbReference type="EMBL" id="CP147846">
    <property type="protein sequence ID" value="WXG70708.1"/>
    <property type="molecule type" value="Genomic_DNA"/>
</dbReference>
<proteinExistence type="predicted"/>